<dbReference type="Pfam" id="PF04500">
    <property type="entry name" value="FLYWCH"/>
    <property type="match status" value="2"/>
</dbReference>
<dbReference type="AlphaFoldDB" id="A0AAV1K7Q6"/>
<keyword evidence="3" id="KW-0862">Zinc</keyword>
<feature type="domain" description="FLYWCH-type" evidence="4">
    <location>
        <begin position="120"/>
        <end position="177"/>
    </location>
</feature>
<dbReference type="GO" id="GO:0008270">
    <property type="term" value="F:zinc ion binding"/>
    <property type="evidence" value="ECO:0007669"/>
    <property type="project" value="UniProtKB-KW"/>
</dbReference>
<dbReference type="EMBL" id="CAVLGL010000002">
    <property type="protein sequence ID" value="CAK1579133.1"/>
    <property type="molecule type" value="Genomic_DNA"/>
</dbReference>
<keyword evidence="1" id="KW-0479">Metal-binding</keyword>
<feature type="domain" description="FLYWCH-type" evidence="4">
    <location>
        <begin position="43"/>
        <end position="100"/>
    </location>
</feature>
<organism evidence="5 6">
    <name type="scientific">Parnassius mnemosyne</name>
    <name type="common">clouded apollo</name>
    <dbReference type="NCBI Taxonomy" id="213953"/>
    <lineage>
        <taxon>Eukaryota</taxon>
        <taxon>Metazoa</taxon>
        <taxon>Ecdysozoa</taxon>
        <taxon>Arthropoda</taxon>
        <taxon>Hexapoda</taxon>
        <taxon>Insecta</taxon>
        <taxon>Pterygota</taxon>
        <taxon>Neoptera</taxon>
        <taxon>Endopterygota</taxon>
        <taxon>Lepidoptera</taxon>
        <taxon>Glossata</taxon>
        <taxon>Ditrysia</taxon>
        <taxon>Papilionoidea</taxon>
        <taxon>Papilionidae</taxon>
        <taxon>Parnassiinae</taxon>
        <taxon>Parnassini</taxon>
        <taxon>Parnassius</taxon>
        <taxon>Driopa</taxon>
    </lineage>
</organism>
<gene>
    <name evidence="5" type="ORF">PARMNEM_LOCUS1116</name>
</gene>
<dbReference type="InterPro" id="IPR007588">
    <property type="entry name" value="Znf_FLYWCH"/>
</dbReference>
<name>A0AAV1K7Q6_9NEOP</name>
<accession>A0AAV1K7Q6</accession>
<keyword evidence="2" id="KW-0863">Zinc-finger</keyword>
<reference evidence="5 6" key="1">
    <citation type="submission" date="2023-11" db="EMBL/GenBank/DDBJ databases">
        <authorList>
            <person name="Hedman E."/>
            <person name="Englund M."/>
            <person name="Stromberg M."/>
            <person name="Nyberg Akerstrom W."/>
            <person name="Nylinder S."/>
            <person name="Jareborg N."/>
            <person name="Kallberg Y."/>
            <person name="Kronander E."/>
        </authorList>
    </citation>
    <scope>NUCLEOTIDE SEQUENCE [LARGE SCALE GENOMIC DNA]</scope>
</reference>
<evidence type="ECO:0000256" key="2">
    <source>
        <dbReference type="ARBA" id="ARBA00022771"/>
    </source>
</evidence>
<dbReference type="Proteomes" id="UP001314205">
    <property type="component" value="Unassembled WGS sequence"/>
</dbReference>
<proteinExistence type="predicted"/>
<keyword evidence="6" id="KW-1185">Reference proteome</keyword>
<evidence type="ECO:0000256" key="1">
    <source>
        <dbReference type="ARBA" id="ARBA00022723"/>
    </source>
</evidence>
<evidence type="ECO:0000259" key="4">
    <source>
        <dbReference type="Pfam" id="PF04500"/>
    </source>
</evidence>
<comment type="caution">
    <text evidence="5">The sequence shown here is derived from an EMBL/GenBank/DDBJ whole genome shotgun (WGS) entry which is preliminary data.</text>
</comment>
<evidence type="ECO:0000313" key="6">
    <source>
        <dbReference type="Proteomes" id="UP001314205"/>
    </source>
</evidence>
<dbReference type="Gene3D" id="2.20.25.240">
    <property type="match status" value="2"/>
</dbReference>
<evidence type="ECO:0000256" key="3">
    <source>
        <dbReference type="ARBA" id="ARBA00022833"/>
    </source>
</evidence>
<evidence type="ECO:0000313" key="5">
    <source>
        <dbReference type="EMBL" id="CAK1579133.1"/>
    </source>
</evidence>
<protein>
    <recommendedName>
        <fullName evidence="4">FLYWCH-type domain-containing protein</fullName>
    </recommendedName>
</protein>
<sequence>MASINHGGPEESDQSIIEQQYLEVLEEHAEEVEGEKDHGVLLFLETERGKTILQYNDHIYHKANGFKNKTRWICPVKQCNAFVDLNDKNDIVMTNERHDHKKHKHLEDFHPDESDAAVVITSRKGKEMLLFRKYTYRKQYSKGTRSRWVCSTLKNCRGCVFTDNDNFITSAFEEHCHDPPKYYLNPNHVLDALREPVVLETD</sequence>